<name>A0AAX6DG50_IRIPA</name>
<keyword evidence="3" id="KW-1185">Reference proteome</keyword>
<comment type="caution">
    <text evidence="2">The sequence shown here is derived from an EMBL/GenBank/DDBJ whole genome shotgun (WGS) entry which is preliminary data.</text>
</comment>
<sequence length="115" mass="13077">MTEPHPLPRSRRRLRSIQSLEISPHRRSSIARATASRSDLETRPRHSSRRVQNCSVGDSRRTDSTVASHRRRSCHRHQELPGVRRYLQPSSTPSTDTAASQRSLPPPSGDLDRHV</sequence>
<gene>
    <name evidence="2" type="ORF">M6B38_247685</name>
</gene>
<reference evidence="2" key="2">
    <citation type="submission" date="2023-04" db="EMBL/GenBank/DDBJ databases">
        <authorList>
            <person name="Bruccoleri R.E."/>
            <person name="Oakeley E.J."/>
            <person name="Faust A.-M."/>
            <person name="Dessus-Babus S."/>
            <person name="Altorfer M."/>
            <person name="Burckhardt D."/>
            <person name="Oertli M."/>
            <person name="Naumann U."/>
            <person name="Petersen F."/>
            <person name="Wong J."/>
        </authorList>
    </citation>
    <scope>NUCLEOTIDE SEQUENCE</scope>
    <source>
        <strain evidence="2">GSM-AAB239-AS_SAM_17_03QT</strain>
        <tissue evidence="2">Leaf</tissue>
    </source>
</reference>
<organism evidence="2 3">
    <name type="scientific">Iris pallida</name>
    <name type="common">Sweet iris</name>
    <dbReference type="NCBI Taxonomy" id="29817"/>
    <lineage>
        <taxon>Eukaryota</taxon>
        <taxon>Viridiplantae</taxon>
        <taxon>Streptophyta</taxon>
        <taxon>Embryophyta</taxon>
        <taxon>Tracheophyta</taxon>
        <taxon>Spermatophyta</taxon>
        <taxon>Magnoliopsida</taxon>
        <taxon>Liliopsida</taxon>
        <taxon>Asparagales</taxon>
        <taxon>Iridaceae</taxon>
        <taxon>Iridoideae</taxon>
        <taxon>Irideae</taxon>
        <taxon>Iris</taxon>
    </lineage>
</organism>
<protein>
    <submittedName>
        <fullName evidence="2">Uncharacterized protein</fullName>
    </submittedName>
</protein>
<accession>A0AAX6DG50</accession>
<feature type="compositionally biased region" description="Low complexity" evidence="1">
    <location>
        <begin position="89"/>
        <end position="100"/>
    </location>
</feature>
<evidence type="ECO:0000256" key="1">
    <source>
        <dbReference type="SAM" id="MobiDB-lite"/>
    </source>
</evidence>
<evidence type="ECO:0000313" key="2">
    <source>
        <dbReference type="EMBL" id="KAJ6790714.1"/>
    </source>
</evidence>
<dbReference type="AlphaFoldDB" id="A0AAX6DG50"/>
<reference evidence="2" key="1">
    <citation type="journal article" date="2023" name="GigaByte">
        <title>Genome assembly of the bearded iris, Iris pallida Lam.</title>
        <authorList>
            <person name="Bruccoleri R.E."/>
            <person name="Oakeley E.J."/>
            <person name="Faust A.M.E."/>
            <person name="Altorfer M."/>
            <person name="Dessus-Babus S."/>
            <person name="Burckhardt D."/>
            <person name="Oertli M."/>
            <person name="Naumann U."/>
            <person name="Petersen F."/>
            <person name="Wong J."/>
        </authorList>
    </citation>
    <scope>NUCLEOTIDE SEQUENCE</scope>
    <source>
        <strain evidence="2">GSM-AAB239-AS_SAM_17_03QT</strain>
    </source>
</reference>
<dbReference type="Proteomes" id="UP001140949">
    <property type="component" value="Unassembled WGS sequence"/>
</dbReference>
<proteinExistence type="predicted"/>
<feature type="region of interest" description="Disordered" evidence="1">
    <location>
        <begin position="1"/>
        <end position="115"/>
    </location>
</feature>
<dbReference type="EMBL" id="JANAVB010045020">
    <property type="protein sequence ID" value="KAJ6790714.1"/>
    <property type="molecule type" value="Genomic_DNA"/>
</dbReference>
<evidence type="ECO:0000313" key="3">
    <source>
        <dbReference type="Proteomes" id="UP001140949"/>
    </source>
</evidence>